<dbReference type="FunFam" id="3.40.50.720:FF:000084">
    <property type="entry name" value="Short-chain dehydrogenase reductase"/>
    <property type="match status" value="1"/>
</dbReference>
<keyword evidence="4" id="KW-1185">Reference proteome</keyword>
<dbReference type="InterPro" id="IPR020904">
    <property type="entry name" value="Sc_DH/Rdtase_CS"/>
</dbReference>
<dbReference type="PANTHER" id="PTHR43477">
    <property type="entry name" value="DIHYDROANTICAPSIN 7-DEHYDROGENASE"/>
    <property type="match status" value="1"/>
</dbReference>
<dbReference type="GO" id="GO:0016491">
    <property type="term" value="F:oxidoreductase activity"/>
    <property type="evidence" value="ECO:0007669"/>
    <property type="project" value="UniProtKB-KW"/>
</dbReference>
<evidence type="ECO:0000313" key="3">
    <source>
        <dbReference type="EMBL" id="KWX25331.1"/>
    </source>
</evidence>
<accession>A0A132PSJ7</accession>
<dbReference type="InterPro" id="IPR036291">
    <property type="entry name" value="NAD(P)-bd_dom_sf"/>
</dbReference>
<dbReference type="InterPro" id="IPR051122">
    <property type="entry name" value="SDR_DHRS6-like"/>
</dbReference>
<evidence type="ECO:0000256" key="1">
    <source>
        <dbReference type="ARBA" id="ARBA00006484"/>
    </source>
</evidence>
<protein>
    <submittedName>
        <fullName evidence="3">3-oxoacyl-ACP reductase</fullName>
    </submittedName>
</protein>
<comment type="caution">
    <text evidence="3">The sequence shown here is derived from an EMBL/GenBank/DDBJ whole genome shotgun (WGS) entry which is preliminary data.</text>
</comment>
<dbReference type="Pfam" id="PF13561">
    <property type="entry name" value="adh_short_C2"/>
    <property type="match status" value="1"/>
</dbReference>
<dbReference type="PATRIC" id="fig|59750.3.peg.2541"/>
<sequence length="267" mass="27759">MTECLAGMNVIVAGGGAIGDGMSNGRAAALTYARKGARVLVADQDEASALKTQELVHAEGGECGVFVGDLSVADHVEAMVAHCLQSLGGHIDVLHNNIGIIRVGGPVELDEADWDRVVTVNLKTLYLTAKYVLPVMEKQQSGVITNIGSLAGLRFTGLPMIAYSTTKGAIPAFTRSLALQYAASGIRANCIHPGVIDTPLQTSTNEAYGGGVDAETLRARREATIPAGRYGSPFDVANAAVFLASPEAQYITGTELVVDGGYIQKAG</sequence>
<reference evidence="3 4" key="1">
    <citation type="submission" date="2015-07" db="EMBL/GenBank/DDBJ databases">
        <title>A draft genome sequence of Mycobacterium wolinskyi.</title>
        <authorList>
            <person name="de Man T.J."/>
            <person name="Perry K.A."/>
            <person name="Coulliette A.D."/>
            <person name="Jensen B."/>
            <person name="Toney N.C."/>
            <person name="Limbago B.M."/>
            <person name="Noble-Wang J."/>
        </authorList>
    </citation>
    <scope>NUCLEOTIDE SEQUENCE [LARGE SCALE GENOMIC DNA]</scope>
    <source>
        <strain evidence="3 4">CDC_01</strain>
    </source>
</reference>
<dbReference type="Gene3D" id="3.40.50.720">
    <property type="entry name" value="NAD(P)-binding Rossmann-like Domain"/>
    <property type="match status" value="1"/>
</dbReference>
<evidence type="ECO:0000313" key="4">
    <source>
        <dbReference type="Proteomes" id="UP000070612"/>
    </source>
</evidence>
<dbReference type="EMBL" id="LGTW01000002">
    <property type="protein sequence ID" value="KWX25331.1"/>
    <property type="molecule type" value="Genomic_DNA"/>
</dbReference>
<dbReference type="InterPro" id="IPR002347">
    <property type="entry name" value="SDR_fam"/>
</dbReference>
<proteinExistence type="inferred from homology"/>
<dbReference type="PROSITE" id="PS00061">
    <property type="entry name" value="ADH_SHORT"/>
    <property type="match status" value="1"/>
</dbReference>
<dbReference type="PANTHER" id="PTHR43477:SF1">
    <property type="entry name" value="DIHYDROANTICAPSIN 7-DEHYDROGENASE"/>
    <property type="match status" value="1"/>
</dbReference>
<name>A0A132PSJ7_9MYCO</name>
<evidence type="ECO:0000256" key="2">
    <source>
        <dbReference type="ARBA" id="ARBA00023002"/>
    </source>
</evidence>
<dbReference type="Proteomes" id="UP000070612">
    <property type="component" value="Unassembled WGS sequence"/>
</dbReference>
<dbReference type="PRINTS" id="PR00080">
    <property type="entry name" value="SDRFAMILY"/>
</dbReference>
<organism evidence="3 4">
    <name type="scientific">Mycolicibacterium wolinskyi</name>
    <dbReference type="NCBI Taxonomy" id="59750"/>
    <lineage>
        <taxon>Bacteria</taxon>
        <taxon>Bacillati</taxon>
        <taxon>Actinomycetota</taxon>
        <taxon>Actinomycetes</taxon>
        <taxon>Mycobacteriales</taxon>
        <taxon>Mycobacteriaceae</taxon>
        <taxon>Mycolicibacterium</taxon>
    </lineage>
</organism>
<keyword evidence="2" id="KW-0560">Oxidoreductase</keyword>
<gene>
    <name evidence="3" type="ORF">AFM11_03335</name>
</gene>
<dbReference type="PRINTS" id="PR00081">
    <property type="entry name" value="GDHRDH"/>
</dbReference>
<dbReference type="SUPFAM" id="SSF51735">
    <property type="entry name" value="NAD(P)-binding Rossmann-fold domains"/>
    <property type="match status" value="1"/>
</dbReference>
<dbReference type="AlphaFoldDB" id="A0A132PSJ7"/>
<comment type="similarity">
    <text evidence="1">Belongs to the short-chain dehydrogenases/reductases (SDR) family.</text>
</comment>